<protein>
    <submittedName>
        <fullName evidence="1">RCG31708</fullName>
    </submittedName>
</protein>
<dbReference type="AlphaFoldDB" id="A6JN20"/>
<name>A6JN20_RAT</name>
<gene>
    <name evidence="1" type="ORF">rCG_31708</name>
</gene>
<evidence type="ECO:0000313" key="2">
    <source>
        <dbReference type="Proteomes" id="UP000234681"/>
    </source>
</evidence>
<dbReference type="EMBL" id="CH473993">
    <property type="protein sequence ID" value="EDL78546.1"/>
    <property type="molecule type" value="Genomic_DNA"/>
</dbReference>
<proteinExistence type="predicted"/>
<dbReference type="Proteomes" id="UP000234681">
    <property type="component" value="Chromosome 8"/>
</dbReference>
<accession>A6JN20</accession>
<reference evidence="1 2" key="1">
    <citation type="submission" date="2005-09" db="EMBL/GenBank/DDBJ databases">
        <authorList>
            <person name="Mural R.J."/>
            <person name="Li P.W."/>
            <person name="Adams M.D."/>
            <person name="Amanatides P.G."/>
            <person name="Baden-Tillson H."/>
            <person name="Barnstead M."/>
            <person name="Chin S.H."/>
            <person name="Dew I."/>
            <person name="Evans C.A."/>
            <person name="Ferriera S."/>
            <person name="Flanigan M."/>
            <person name="Fosler C."/>
            <person name="Glodek A."/>
            <person name="Gu Z."/>
            <person name="Holt R.A."/>
            <person name="Jennings D."/>
            <person name="Kraft C.L."/>
            <person name="Lu F."/>
            <person name="Nguyen T."/>
            <person name="Nusskern D.R."/>
            <person name="Pfannkoch C.M."/>
            <person name="Sitter C."/>
            <person name="Sutton G.G."/>
            <person name="Venter J.C."/>
            <person name="Wang Z."/>
            <person name="Woodage T."/>
            <person name="Zheng X.H."/>
            <person name="Zhong F."/>
        </authorList>
    </citation>
    <scope>NUCLEOTIDE SEQUENCE [LARGE SCALE GENOMIC DNA]</scope>
    <source>
        <strain>BN</strain>
        <strain evidence="2">Sprague-Dawley</strain>
    </source>
</reference>
<sequence length="40" mass="4557">MRLTPCLPRCDGLYLSPVLDDFIHQSTHKQMGLQTNPCNL</sequence>
<organism evidence="1 2">
    <name type="scientific">Rattus norvegicus</name>
    <name type="common">Rat</name>
    <dbReference type="NCBI Taxonomy" id="10116"/>
    <lineage>
        <taxon>Eukaryota</taxon>
        <taxon>Metazoa</taxon>
        <taxon>Chordata</taxon>
        <taxon>Craniata</taxon>
        <taxon>Vertebrata</taxon>
        <taxon>Euteleostomi</taxon>
        <taxon>Mammalia</taxon>
        <taxon>Eutheria</taxon>
        <taxon>Euarchontoglires</taxon>
        <taxon>Glires</taxon>
        <taxon>Rodentia</taxon>
        <taxon>Myomorpha</taxon>
        <taxon>Muroidea</taxon>
        <taxon>Muridae</taxon>
        <taxon>Murinae</taxon>
        <taxon>Rattus</taxon>
    </lineage>
</organism>
<evidence type="ECO:0000313" key="1">
    <source>
        <dbReference type="EMBL" id="EDL78546.1"/>
    </source>
</evidence>